<organism evidence="1 2">
    <name type="scientific">Mya arenaria</name>
    <name type="common">Soft-shell clam</name>
    <dbReference type="NCBI Taxonomy" id="6604"/>
    <lineage>
        <taxon>Eukaryota</taxon>
        <taxon>Metazoa</taxon>
        <taxon>Spiralia</taxon>
        <taxon>Lophotrochozoa</taxon>
        <taxon>Mollusca</taxon>
        <taxon>Bivalvia</taxon>
        <taxon>Autobranchia</taxon>
        <taxon>Heteroconchia</taxon>
        <taxon>Euheterodonta</taxon>
        <taxon>Imparidentia</taxon>
        <taxon>Neoheterodontei</taxon>
        <taxon>Myida</taxon>
        <taxon>Myoidea</taxon>
        <taxon>Myidae</taxon>
        <taxon>Mya</taxon>
    </lineage>
</organism>
<accession>A0ABY7E6E8</accession>
<reference evidence="1" key="1">
    <citation type="submission" date="2022-11" db="EMBL/GenBank/DDBJ databases">
        <title>Centuries of genome instability and evolution in soft-shell clam transmissible cancer (bioRxiv).</title>
        <authorList>
            <person name="Hart S.F.M."/>
            <person name="Yonemitsu M.A."/>
            <person name="Giersch R.M."/>
            <person name="Beal B.F."/>
            <person name="Arriagada G."/>
            <person name="Davis B.W."/>
            <person name="Ostrander E.A."/>
            <person name="Goff S.P."/>
            <person name="Metzger M.J."/>
        </authorList>
    </citation>
    <scope>NUCLEOTIDE SEQUENCE</scope>
    <source>
        <strain evidence="1">MELC-2E11</strain>
        <tissue evidence="1">Siphon/mantle</tissue>
    </source>
</reference>
<dbReference type="Proteomes" id="UP001164746">
    <property type="component" value="Chromosome 5"/>
</dbReference>
<keyword evidence="2" id="KW-1185">Reference proteome</keyword>
<evidence type="ECO:0000313" key="2">
    <source>
        <dbReference type="Proteomes" id="UP001164746"/>
    </source>
</evidence>
<protein>
    <submittedName>
        <fullName evidence="1">Uncharacterized protein</fullName>
    </submittedName>
</protein>
<evidence type="ECO:0000313" key="1">
    <source>
        <dbReference type="EMBL" id="WAR04362.1"/>
    </source>
</evidence>
<gene>
    <name evidence="1" type="ORF">MAR_019731</name>
</gene>
<sequence length="76" mass="8671">MSFNRNAENDWHEMFNSIAMYSAISVGVTDMNVQSAWHAVFLKSGRMCKVPEFTGWTVANGRCRETFDPPQQRSPV</sequence>
<name>A0ABY7E6E8_MYAAR</name>
<dbReference type="EMBL" id="CP111016">
    <property type="protein sequence ID" value="WAR04362.1"/>
    <property type="molecule type" value="Genomic_DNA"/>
</dbReference>
<proteinExistence type="predicted"/>